<comment type="caution">
    <text evidence="1">The sequence shown here is derived from an EMBL/GenBank/DDBJ whole genome shotgun (WGS) entry which is preliminary data.</text>
</comment>
<evidence type="ECO:0000313" key="2">
    <source>
        <dbReference type="Proteomes" id="UP000659388"/>
    </source>
</evidence>
<evidence type="ECO:0000313" key="1">
    <source>
        <dbReference type="EMBL" id="MBL3654866.1"/>
    </source>
</evidence>
<dbReference type="RefSeq" id="WP_202241984.1">
    <property type="nucleotide sequence ID" value="NZ_JAESIY010000001.1"/>
</dbReference>
<proteinExistence type="predicted"/>
<name>A0A937JZ68_9BACT</name>
<reference evidence="1" key="1">
    <citation type="submission" date="2021-01" db="EMBL/GenBank/DDBJ databases">
        <title>Fulvivirga kasyanovii gen. nov., sp nov., a novel member of the phylum Bacteroidetes isolated from seawater in a mussel farm.</title>
        <authorList>
            <person name="Zhao L.-H."/>
            <person name="Wang Z.-J."/>
        </authorList>
    </citation>
    <scope>NUCLEOTIDE SEQUENCE</scope>
    <source>
        <strain evidence="1">2943</strain>
    </source>
</reference>
<dbReference type="AlphaFoldDB" id="A0A937JZ68"/>
<keyword evidence="2" id="KW-1185">Reference proteome</keyword>
<dbReference type="EMBL" id="JAESIY010000001">
    <property type="protein sequence ID" value="MBL3654866.1"/>
    <property type="molecule type" value="Genomic_DNA"/>
</dbReference>
<accession>A0A937JZ68</accession>
<organism evidence="1 2">
    <name type="scientific">Fulvivirga sediminis</name>
    <dbReference type="NCBI Taxonomy" id="2803949"/>
    <lineage>
        <taxon>Bacteria</taxon>
        <taxon>Pseudomonadati</taxon>
        <taxon>Bacteroidota</taxon>
        <taxon>Cytophagia</taxon>
        <taxon>Cytophagales</taxon>
        <taxon>Fulvivirgaceae</taxon>
        <taxon>Fulvivirga</taxon>
    </lineage>
</organism>
<protein>
    <submittedName>
        <fullName evidence="1">Uncharacterized protein</fullName>
    </submittedName>
</protein>
<gene>
    <name evidence="1" type="ORF">JL102_01890</name>
</gene>
<sequence>MSTGNLLYDVKGNISSGILQNDVFVFVQRVSKNSTYYAFVPDQEVLYQIEFPLNERRRIKWLDKEGAVLSYNSDSEIIIKYDQSFKRVKKSE</sequence>
<dbReference type="Proteomes" id="UP000659388">
    <property type="component" value="Unassembled WGS sequence"/>
</dbReference>